<accession>W6YMJ1</accession>
<dbReference type="PANTHER" id="PTHR37536">
    <property type="entry name" value="PUTATIVE (AFU_ORTHOLOGUE AFUA_3G02970)-RELATED"/>
    <property type="match status" value="1"/>
</dbReference>
<dbReference type="STRING" id="930089.W6YMJ1"/>
<dbReference type="HOGENOM" id="CLU_1224572_0_0_1"/>
<feature type="chain" id="PRO_5004886546" description="Concanavalin A-like lectin/glucanase" evidence="1">
    <location>
        <begin position="19"/>
        <end position="226"/>
    </location>
</feature>
<dbReference type="Gene3D" id="2.60.120.700">
    <property type="entry name" value="Peptidase G1"/>
    <property type="match status" value="1"/>
</dbReference>
<dbReference type="SUPFAM" id="SSF49899">
    <property type="entry name" value="Concanavalin A-like lectins/glucanases"/>
    <property type="match status" value="1"/>
</dbReference>
<dbReference type="GeneID" id="19148536"/>
<reference evidence="2 3" key="1">
    <citation type="journal article" date="2013" name="PLoS Genet.">
        <title>Comparative genome structure, secondary metabolite, and effector coding capacity across Cochliobolus pathogens.</title>
        <authorList>
            <person name="Condon B.J."/>
            <person name="Leng Y."/>
            <person name="Wu D."/>
            <person name="Bushley K.E."/>
            <person name="Ohm R.A."/>
            <person name="Otillar R."/>
            <person name="Martin J."/>
            <person name="Schackwitz W."/>
            <person name="Grimwood J."/>
            <person name="MohdZainudin N."/>
            <person name="Xue C."/>
            <person name="Wang R."/>
            <person name="Manning V.A."/>
            <person name="Dhillon B."/>
            <person name="Tu Z.J."/>
            <person name="Steffenson B.J."/>
            <person name="Salamov A."/>
            <person name="Sun H."/>
            <person name="Lowry S."/>
            <person name="LaButti K."/>
            <person name="Han J."/>
            <person name="Copeland A."/>
            <person name="Lindquist E."/>
            <person name="Barry K."/>
            <person name="Schmutz J."/>
            <person name="Baker S.E."/>
            <person name="Ciuffetti L.M."/>
            <person name="Grigoriev I.V."/>
            <person name="Zhong S."/>
            <person name="Turgeon B.G."/>
        </authorList>
    </citation>
    <scope>NUCLEOTIDE SEQUENCE [LARGE SCALE GENOMIC DNA]</scope>
    <source>
        <strain evidence="2 3">26-R-13</strain>
    </source>
</reference>
<evidence type="ECO:0000313" key="2">
    <source>
        <dbReference type="EMBL" id="EUC32646.1"/>
    </source>
</evidence>
<name>W6YMJ1_COCC2</name>
<proteinExistence type="predicted"/>
<dbReference type="Proteomes" id="UP000053841">
    <property type="component" value="Unassembled WGS sequence"/>
</dbReference>
<dbReference type="KEGG" id="bze:COCCADRAFT_37468"/>
<dbReference type="GO" id="GO:0006508">
    <property type="term" value="P:proteolysis"/>
    <property type="evidence" value="ECO:0007669"/>
    <property type="project" value="InterPro"/>
</dbReference>
<dbReference type="eggNOG" id="ENOG502SNK4">
    <property type="taxonomic scope" value="Eukaryota"/>
</dbReference>
<organism evidence="2 3">
    <name type="scientific">Cochliobolus carbonum (strain 26-R-13)</name>
    <name type="common">Maize leaf spot fungus</name>
    <name type="synonym">Bipolaris zeicola</name>
    <dbReference type="NCBI Taxonomy" id="930089"/>
    <lineage>
        <taxon>Eukaryota</taxon>
        <taxon>Fungi</taxon>
        <taxon>Dikarya</taxon>
        <taxon>Ascomycota</taxon>
        <taxon>Pezizomycotina</taxon>
        <taxon>Dothideomycetes</taxon>
        <taxon>Pleosporomycetidae</taxon>
        <taxon>Pleosporales</taxon>
        <taxon>Pleosporineae</taxon>
        <taxon>Pleosporaceae</taxon>
        <taxon>Bipolaris</taxon>
    </lineage>
</organism>
<dbReference type="PANTHER" id="PTHR37536:SF1">
    <property type="entry name" value="ASPERGILLOPEPSIN, PUTAITVE (AFU_ORTHOLOGUE AFUA_7G01200)"/>
    <property type="match status" value="1"/>
</dbReference>
<feature type="signal peptide" evidence="1">
    <location>
        <begin position="1"/>
        <end position="18"/>
    </location>
</feature>
<dbReference type="InterPro" id="IPR000250">
    <property type="entry name" value="Peptidase_G1"/>
</dbReference>
<dbReference type="InterPro" id="IPR013320">
    <property type="entry name" value="ConA-like_dom_sf"/>
</dbReference>
<dbReference type="RefSeq" id="XP_007713070.1">
    <property type="nucleotide sequence ID" value="XM_007714880.1"/>
</dbReference>
<keyword evidence="1" id="KW-0732">Signal</keyword>
<sequence length="226" mass="23480">MKITTLLSAACWFSFASAAFDYNRGGAVLKAPDGDSFQTVAGTFTVPKLSGSNRLSIWVGIGDRLEQNSILSGGIVYNSTLKSFASYFPGPATDTTSTVPVANGDSITITVNITLTGGTVTIENNKQNKRTTQSVAAPAGTEPTSLTALAADWFVQAYQVIPGELVATPDFGTVSFTAVKATTKGGVDVPVSGAGRYEIQGTSGQMYSRTTISDAGISVQRQTVGK</sequence>
<keyword evidence="3" id="KW-1185">Reference proteome</keyword>
<dbReference type="GO" id="GO:0070007">
    <property type="term" value="F:glutamic-type endopeptidase activity"/>
    <property type="evidence" value="ECO:0007669"/>
    <property type="project" value="InterPro"/>
</dbReference>
<dbReference type="OrthoDB" id="2862635at2759"/>
<dbReference type="CDD" id="cd13426">
    <property type="entry name" value="Peptidase_G1"/>
    <property type="match status" value="1"/>
</dbReference>
<evidence type="ECO:0000313" key="3">
    <source>
        <dbReference type="Proteomes" id="UP000053841"/>
    </source>
</evidence>
<dbReference type="AlphaFoldDB" id="W6YMJ1"/>
<evidence type="ECO:0000256" key="1">
    <source>
        <dbReference type="SAM" id="SignalP"/>
    </source>
</evidence>
<dbReference type="EMBL" id="KI964628">
    <property type="protein sequence ID" value="EUC32646.1"/>
    <property type="molecule type" value="Genomic_DNA"/>
</dbReference>
<protein>
    <recommendedName>
        <fullName evidence="4">Concanavalin A-like lectin/glucanase</fullName>
    </recommendedName>
</protein>
<dbReference type="InterPro" id="IPR038656">
    <property type="entry name" value="Peptidase_G1_sf"/>
</dbReference>
<gene>
    <name evidence="2" type="ORF">COCCADRAFT_37468</name>
</gene>
<evidence type="ECO:0008006" key="4">
    <source>
        <dbReference type="Google" id="ProtNLM"/>
    </source>
</evidence>
<dbReference type="Pfam" id="PF01828">
    <property type="entry name" value="Peptidase_A4"/>
    <property type="match status" value="1"/>
</dbReference>